<dbReference type="RefSeq" id="WP_002985269.1">
    <property type="nucleotide sequence ID" value="NZ_CP068107.1"/>
</dbReference>
<keyword evidence="4" id="KW-1185">Reference proteome</keyword>
<dbReference type="Pfam" id="PF13858">
    <property type="entry name" value="DUF4199"/>
    <property type="match status" value="1"/>
</dbReference>
<feature type="transmembrane region" description="Helical" evidence="1">
    <location>
        <begin position="137"/>
        <end position="155"/>
    </location>
</feature>
<dbReference type="EMBL" id="UGQL01000001">
    <property type="protein sequence ID" value="STZ27646.1"/>
    <property type="molecule type" value="Genomic_DNA"/>
</dbReference>
<dbReference type="InterPro" id="IPR025250">
    <property type="entry name" value="DUF4199"/>
</dbReference>
<accession>A0A378RYB5</accession>
<evidence type="ECO:0000313" key="2">
    <source>
        <dbReference type="EMBL" id="QQT98476.1"/>
    </source>
</evidence>
<proteinExistence type="predicted"/>
<feature type="transmembrane region" description="Helical" evidence="1">
    <location>
        <begin position="39"/>
        <end position="55"/>
    </location>
</feature>
<evidence type="ECO:0000313" key="3">
    <source>
        <dbReference type="EMBL" id="STZ27646.1"/>
    </source>
</evidence>
<keyword evidence="1" id="KW-1133">Transmembrane helix</keyword>
<sequence>MKKFSIEFKWAALATLAALIWMFIGKSMGFHTEKVRFEVLHEMLFSFLLFIFYWLGIRQKKKEYFDNVMQWQQAFLTGLVMCIMITLFFPIVQFITFNQVSPHFMETLEQALIHDAKMSVEEAQKNASFDLFLRNGVMNNLSFGIIFTTIIAYFLKTKNYDQIKAAAQKPEMVKVKKQKGKTKRK</sequence>
<protein>
    <submittedName>
        <fullName evidence="2">DUF4199 domain-containing protein</fullName>
    </submittedName>
</protein>
<dbReference type="Proteomes" id="UP000596202">
    <property type="component" value="Chromosome"/>
</dbReference>
<organism evidence="3 4">
    <name type="scientific">Myroides odoratus</name>
    <name type="common">Flavobacterium odoratum</name>
    <dbReference type="NCBI Taxonomy" id="256"/>
    <lineage>
        <taxon>Bacteria</taxon>
        <taxon>Pseudomonadati</taxon>
        <taxon>Bacteroidota</taxon>
        <taxon>Flavobacteriia</taxon>
        <taxon>Flavobacteriales</taxon>
        <taxon>Flavobacteriaceae</taxon>
        <taxon>Myroides</taxon>
    </lineage>
</organism>
<reference evidence="2 5" key="2">
    <citation type="submission" date="2021-01" db="EMBL/GenBank/DDBJ databases">
        <title>FDA dAtabase for Regulatory Grade micrObial Sequences (FDA-ARGOS): Supporting development and validation of Infectious Disease Dx tests.</title>
        <authorList>
            <person name="Sproer C."/>
            <person name="Gronow S."/>
            <person name="Severitt S."/>
            <person name="Schroder I."/>
            <person name="Tallon L."/>
            <person name="Sadzewicz L."/>
            <person name="Zhao X."/>
            <person name="Boylan J."/>
            <person name="Ott S."/>
            <person name="Bowen H."/>
            <person name="Vavikolanu K."/>
            <person name="Mehta A."/>
            <person name="Aluvathingal J."/>
            <person name="Nadendla S."/>
            <person name="Lowell S."/>
            <person name="Myers T."/>
            <person name="Yan Y."/>
            <person name="Sichtig H."/>
        </authorList>
    </citation>
    <scope>NUCLEOTIDE SEQUENCE [LARGE SCALE GENOMIC DNA]</scope>
    <source>
        <strain evidence="2 5">FDAARGOS_1131</strain>
    </source>
</reference>
<keyword evidence="1" id="KW-0812">Transmembrane</keyword>
<dbReference type="EMBL" id="CP068108">
    <property type="protein sequence ID" value="QQT98476.1"/>
    <property type="molecule type" value="Genomic_DNA"/>
</dbReference>
<evidence type="ECO:0000313" key="5">
    <source>
        <dbReference type="Proteomes" id="UP000596202"/>
    </source>
</evidence>
<reference evidence="3 4" key="1">
    <citation type="submission" date="2018-06" db="EMBL/GenBank/DDBJ databases">
        <authorList>
            <consortium name="Pathogen Informatics"/>
            <person name="Doyle S."/>
        </authorList>
    </citation>
    <scope>NUCLEOTIDE SEQUENCE [LARGE SCALE GENOMIC DNA]</scope>
    <source>
        <strain evidence="3 4">NCTC11179</strain>
    </source>
</reference>
<gene>
    <name evidence="2" type="ORF">I6I88_09540</name>
    <name evidence="3" type="ORF">NCTC11179_01182</name>
</gene>
<evidence type="ECO:0000256" key="1">
    <source>
        <dbReference type="SAM" id="Phobius"/>
    </source>
</evidence>
<evidence type="ECO:0000313" key="4">
    <source>
        <dbReference type="Proteomes" id="UP000255024"/>
    </source>
</evidence>
<dbReference type="AlphaFoldDB" id="A0A378RYB5"/>
<dbReference type="GeneID" id="93527898"/>
<dbReference type="OrthoDB" id="5766000at2"/>
<keyword evidence="1" id="KW-0472">Membrane</keyword>
<feature type="transmembrane region" description="Helical" evidence="1">
    <location>
        <begin position="75"/>
        <end position="95"/>
    </location>
</feature>
<dbReference type="Proteomes" id="UP000255024">
    <property type="component" value="Unassembled WGS sequence"/>
</dbReference>
<name>A0A378RYB5_MYROD</name>